<sequence>MIAGEKANSLYMTEEVFNNATGTQNKELFKIPNATHIETYRKPQYVKQASEKLTQFFGSNL</sequence>
<dbReference type="Gene3D" id="3.40.50.1820">
    <property type="entry name" value="alpha/beta hydrolase"/>
    <property type="match status" value="1"/>
</dbReference>
<dbReference type="STRING" id="1907939.BKL49_07770"/>
<dbReference type="InterPro" id="IPR029058">
    <property type="entry name" value="AB_hydrolase_fold"/>
</dbReference>
<comment type="caution">
    <text evidence="1">The sequence shown here is derived from an EMBL/GenBank/DDBJ whole genome shotgun (WGS) entry which is preliminary data.</text>
</comment>
<accession>A0A1V3JNB7</accession>
<proteinExistence type="predicted"/>
<evidence type="ECO:0008006" key="3">
    <source>
        <dbReference type="Google" id="ProtNLM"/>
    </source>
</evidence>
<name>A0A1V3JNB7_9PAST</name>
<keyword evidence="2" id="KW-1185">Reference proteome</keyword>
<evidence type="ECO:0000313" key="1">
    <source>
        <dbReference type="EMBL" id="OOF58174.1"/>
    </source>
</evidence>
<reference evidence="1 2" key="1">
    <citation type="submission" date="2016-10" db="EMBL/GenBank/DDBJ databases">
        <title>Rodentibacter gen. nov. and new species.</title>
        <authorList>
            <person name="Christensen H."/>
        </authorList>
    </citation>
    <scope>NUCLEOTIDE SEQUENCE [LARGE SCALE GENOMIC DNA]</scope>
    <source>
        <strain evidence="1 2">Ac151</strain>
    </source>
</reference>
<evidence type="ECO:0000313" key="2">
    <source>
        <dbReference type="Proteomes" id="UP000188602"/>
    </source>
</evidence>
<gene>
    <name evidence="1" type="ORF">BKL49_07770</name>
</gene>
<dbReference type="Proteomes" id="UP000188602">
    <property type="component" value="Unassembled WGS sequence"/>
</dbReference>
<dbReference type="EMBL" id="MLHQ01000020">
    <property type="protein sequence ID" value="OOF58174.1"/>
    <property type="molecule type" value="Genomic_DNA"/>
</dbReference>
<dbReference type="AlphaFoldDB" id="A0A1V3JNB7"/>
<protein>
    <recommendedName>
        <fullName evidence="3">Alpha/beta hydrolase</fullName>
    </recommendedName>
</protein>
<organism evidence="1 2">
    <name type="scientific">Rodentibacter myodis</name>
    <dbReference type="NCBI Taxonomy" id="1907939"/>
    <lineage>
        <taxon>Bacteria</taxon>
        <taxon>Pseudomonadati</taxon>
        <taxon>Pseudomonadota</taxon>
        <taxon>Gammaproteobacteria</taxon>
        <taxon>Pasteurellales</taxon>
        <taxon>Pasteurellaceae</taxon>
        <taxon>Rodentibacter</taxon>
    </lineage>
</organism>